<comment type="caution">
    <text evidence="2">The sequence shown here is derived from an EMBL/GenBank/DDBJ whole genome shotgun (WGS) entry which is preliminary data.</text>
</comment>
<accession>A0A2G8L5M4</accession>
<dbReference type="PANTHER" id="PTHR12232:SF15">
    <property type="entry name" value="SH3 DOMAIN-BINDING GLUTAMIC ACID-RICH PROTEIN HOMOLOG"/>
    <property type="match status" value="1"/>
</dbReference>
<dbReference type="SUPFAM" id="SSF52833">
    <property type="entry name" value="Thioredoxin-like"/>
    <property type="match status" value="1"/>
</dbReference>
<organism evidence="2 3">
    <name type="scientific">Stichopus japonicus</name>
    <name type="common">Sea cucumber</name>
    <dbReference type="NCBI Taxonomy" id="307972"/>
    <lineage>
        <taxon>Eukaryota</taxon>
        <taxon>Metazoa</taxon>
        <taxon>Echinodermata</taxon>
        <taxon>Eleutherozoa</taxon>
        <taxon>Echinozoa</taxon>
        <taxon>Holothuroidea</taxon>
        <taxon>Aspidochirotacea</taxon>
        <taxon>Aspidochirotida</taxon>
        <taxon>Stichopodidae</taxon>
        <taxon>Apostichopus</taxon>
    </lineage>
</organism>
<dbReference type="InterPro" id="IPR006993">
    <property type="entry name" value="Glut_rich_SH3-bd"/>
</dbReference>
<dbReference type="GO" id="GO:0005737">
    <property type="term" value="C:cytoplasm"/>
    <property type="evidence" value="ECO:0007669"/>
    <property type="project" value="TreeGrafter"/>
</dbReference>
<evidence type="ECO:0000313" key="2">
    <source>
        <dbReference type="EMBL" id="PIK55563.1"/>
    </source>
</evidence>
<comment type="similarity">
    <text evidence="1">Belongs to the SH3BGR family.</text>
</comment>
<dbReference type="PANTHER" id="PTHR12232">
    <property type="entry name" value="SH3 DOMAIN-BINDING GLUTAMIC ACID-RICH-LIKE PROTEIN"/>
    <property type="match status" value="1"/>
</dbReference>
<dbReference type="EMBL" id="MRZV01000210">
    <property type="protein sequence ID" value="PIK55563.1"/>
    <property type="molecule type" value="Genomic_DNA"/>
</dbReference>
<name>A0A2G8L5M4_STIJA</name>
<protein>
    <submittedName>
        <fullName evidence="2">Putative SH3 domain-binding glutamic acid-rich-like protein 3</fullName>
    </submittedName>
</protein>
<dbReference type="AlphaFoldDB" id="A0A2G8L5M4"/>
<keyword evidence="3" id="KW-1185">Reference proteome</keyword>
<dbReference type="PROSITE" id="PS51354">
    <property type="entry name" value="GLUTAREDOXIN_2"/>
    <property type="match status" value="1"/>
</dbReference>
<sequence>MVLDSKKIEYERCDIASSEDDKKKMRELMGDAKALPPQLFNGDQYLGEYTAFEAAVENGELEKFLKLE</sequence>
<dbReference type="Proteomes" id="UP000230750">
    <property type="component" value="Unassembled WGS sequence"/>
</dbReference>
<dbReference type="Gene3D" id="3.40.30.10">
    <property type="entry name" value="Glutaredoxin"/>
    <property type="match status" value="1"/>
</dbReference>
<reference evidence="2 3" key="1">
    <citation type="journal article" date="2017" name="PLoS Biol.">
        <title>The sea cucumber genome provides insights into morphological evolution and visceral regeneration.</title>
        <authorList>
            <person name="Zhang X."/>
            <person name="Sun L."/>
            <person name="Yuan J."/>
            <person name="Sun Y."/>
            <person name="Gao Y."/>
            <person name="Zhang L."/>
            <person name="Li S."/>
            <person name="Dai H."/>
            <person name="Hamel J.F."/>
            <person name="Liu C."/>
            <person name="Yu Y."/>
            <person name="Liu S."/>
            <person name="Lin W."/>
            <person name="Guo K."/>
            <person name="Jin S."/>
            <person name="Xu P."/>
            <person name="Storey K.B."/>
            <person name="Huan P."/>
            <person name="Zhang T."/>
            <person name="Zhou Y."/>
            <person name="Zhang J."/>
            <person name="Lin C."/>
            <person name="Li X."/>
            <person name="Xing L."/>
            <person name="Huo D."/>
            <person name="Sun M."/>
            <person name="Wang L."/>
            <person name="Mercier A."/>
            <person name="Li F."/>
            <person name="Yang H."/>
            <person name="Xiang J."/>
        </authorList>
    </citation>
    <scope>NUCLEOTIDE SEQUENCE [LARGE SCALE GENOMIC DNA]</scope>
    <source>
        <strain evidence="2">Shaxun</strain>
        <tissue evidence="2">Muscle</tissue>
    </source>
</reference>
<gene>
    <name evidence="2" type="ORF">BSL78_07519</name>
</gene>
<evidence type="ECO:0000256" key="1">
    <source>
        <dbReference type="ARBA" id="ARBA00007764"/>
    </source>
</evidence>
<dbReference type="STRING" id="307972.A0A2G8L5M4"/>
<dbReference type="InterPro" id="IPR036249">
    <property type="entry name" value="Thioredoxin-like_sf"/>
</dbReference>
<dbReference type="InterPro" id="IPR051033">
    <property type="entry name" value="SH3BGR"/>
</dbReference>
<evidence type="ECO:0000313" key="3">
    <source>
        <dbReference type="Proteomes" id="UP000230750"/>
    </source>
</evidence>
<dbReference type="OrthoDB" id="9932926at2759"/>
<proteinExistence type="inferred from homology"/>
<dbReference type="Pfam" id="PF04908">
    <property type="entry name" value="SH3BGR"/>
    <property type="match status" value="1"/>
</dbReference>